<gene>
    <name evidence="3" type="ORF">B1812_16490</name>
</gene>
<feature type="transmembrane region" description="Helical" evidence="2">
    <location>
        <begin position="82"/>
        <end position="99"/>
    </location>
</feature>
<keyword evidence="4" id="KW-1185">Reference proteome</keyword>
<feature type="compositionally biased region" description="Basic and acidic residues" evidence="1">
    <location>
        <begin position="1"/>
        <end position="11"/>
    </location>
</feature>
<proteinExistence type="predicted"/>
<evidence type="ECO:0000313" key="3">
    <source>
        <dbReference type="EMBL" id="ARN82416.1"/>
    </source>
</evidence>
<dbReference type="EMBL" id="CP019948">
    <property type="protein sequence ID" value="ARN82416.1"/>
    <property type="molecule type" value="Genomic_DNA"/>
</dbReference>
<evidence type="ECO:0008006" key="5">
    <source>
        <dbReference type="Google" id="ProtNLM"/>
    </source>
</evidence>
<dbReference type="Proteomes" id="UP000193978">
    <property type="component" value="Chromosome"/>
</dbReference>
<dbReference type="KEGG" id="mbry:B1812_16490"/>
<accession>A0A1W6MY08</accession>
<feature type="region of interest" description="Disordered" evidence="1">
    <location>
        <begin position="1"/>
        <end position="34"/>
    </location>
</feature>
<sequence length="103" mass="10604">MGSLDTSREQMQDATGAVANRASTMADQIGQRVSSTADRVADRISGLPAAAQEKGRAVADSTKEVAGNMRDALTDSARSQPLTTIALAIGAGFLLGAIWKAGR</sequence>
<dbReference type="STRING" id="655015.B1812_16490"/>
<evidence type="ECO:0000313" key="4">
    <source>
        <dbReference type="Proteomes" id="UP000193978"/>
    </source>
</evidence>
<protein>
    <recommendedName>
        <fullName evidence="5">DUF883 domain-containing protein</fullName>
    </recommendedName>
</protein>
<reference evidence="3 4" key="1">
    <citation type="submission" date="2017-02" db="EMBL/GenBank/DDBJ databases">
        <authorList>
            <person name="Peterson S.W."/>
        </authorList>
    </citation>
    <scope>NUCLEOTIDE SEQUENCE [LARGE SCALE GENOMIC DNA]</scope>
    <source>
        <strain evidence="3 4">S285</strain>
    </source>
</reference>
<keyword evidence="2" id="KW-0812">Transmembrane</keyword>
<dbReference type="AlphaFoldDB" id="A0A1W6MY08"/>
<keyword evidence="2" id="KW-1133">Transmembrane helix</keyword>
<evidence type="ECO:0000256" key="1">
    <source>
        <dbReference type="SAM" id="MobiDB-lite"/>
    </source>
</evidence>
<keyword evidence="2" id="KW-0472">Membrane</keyword>
<feature type="compositionally biased region" description="Polar residues" evidence="1">
    <location>
        <begin position="21"/>
        <end position="34"/>
    </location>
</feature>
<evidence type="ECO:0000256" key="2">
    <source>
        <dbReference type="SAM" id="Phobius"/>
    </source>
</evidence>
<name>A0A1W6MY08_9HYPH</name>
<organism evidence="3 4">
    <name type="scientific">Methylocystis bryophila</name>
    <dbReference type="NCBI Taxonomy" id="655015"/>
    <lineage>
        <taxon>Bacteria</taxon>
        <taxon>Pseudomonadati</taxon>
        <taxon>Pseudomonadota</taxon>
        <taxon>Alphaproteobacteria</taxon>
        <taxon>Hyphomicrobiales</taxon>
        <taxon>Methylocystaceae</taxon>
        <taxon>Methylocystis</taxon>
    </lineage>
</organism>
<dbReference type="RefSeq" id="WP_085772542.1">
    <property type="nucleotide sequence ID" value="NZ_AP027149.1"/>
</dbReference>